<feature type="transmembrane region" description="Helical" evidence="7">
    <location>
        <begin position="28"/>
        <end position="61"/>
    </location>
</feature>
<dbReference type="SMART" id="SM00382">
    <property type="entry name" value="AAA"/>
    <property type="match status" value="1"/>
</dbReference>
<reference evidence="10 11" key="1">
    <citation type="submission" date="2023-07" db="EMBL/GenBank/DDBJ databases">
        <title>Comparative genomics of wheat-associated soil bacteria to identify genetic determinants of phenazine resistance.</title>
        <authorList>
            <person name="Mouncey N."/>
        </authorList>
    </citation>
    <scope>NUCLEOTIDE SEQUENCE [LARGE SCALE GENOMIC DNA]</scope>
    <source>
        <strain evidence="10 11">B3I12</strain>
    </source>
</reference>
<keyword evidence="6 7" id="KW-0472">Membrane</keyword>
<keyword evidence="3" id="KW-0547">Nucleotide-binding</keyword>
<sequence>MNPSVSGSRSGSGSGPGSLSTCRGGLLLAATLAAGAAPVACVLYGVLSLAAGLLAVAAAWLTKSVLDNLGSDAGMSALLAPALGLTVVGAVAALLPHMCRYLSAEVDRRTALRADARLFTKAAGFPGLSRFEDPDFLDRLQLARQGGGRVPAQVMNAALGLARSAITVTGFLGSLLVLNPVLTVLVAAAGVPTLCAEVAFARRRAGVAWRVGATERREWFYGGLLADAEAAKEVRLFAIGGFLRDRMLAERRTANAARRAVDRREVAVQSGLGLLASLMTGGSLLWAVRGTYQGDVSAGDVTLLVAAIAGTQSAFAALAHEAARAGEALLIFSHYRYVIEAPPDLVLAPDPRPLPALRRGIELRDVWFRYSKRHPWVLKGVNLTIPHGSSTALVGLNGSGKTTLVKLLCRFYDPTRGAILWDGVDLREVDPAELRDRITAVFQDFVQYDLTAAENIALGDLGALDDEEQLVAAARRAGAHDTLRELPKGYQTPLTRTFFTEEDRDDPESGVLLSGGQSQRLALARAFLRGTRDLMILDEPSARLDAEAEYEIHTSIARHRQGRTSVLISHRMGSLRNADVIVVLSGGRVVERGDHARLLALGGEYARLFALQATGYLPDAGGPSEGASLTEAAP</sequence>
<dbReference type="Proteomes" id="UP001232755">
    <property type="component" value="Unassembled WGS sequence"/>
</dbReference>
<keyword evidence="4 10" id="KW-0067">ATP-binding</keyword>
<keyword evidence="2 7" id="KW-0812">Transmembrane</keyword>
<protein>
    <submittedName>
        <fullName evidence="10">ATP-binding cassette subfamily B protein</fullName>
    </submittedName>
</protein>
<evidence type="ECO:0000256" key="3">
    <source>
        <dbReference type="ARBA" id="ARBA00022741"/>
    </source>
</evidence>
<dbReference type="InterPro" id="IPR027417">
    <property type="entry name" value="P-loop_NTPase"/>
</dbReference>
<dbReference type="SUPFAM" id="SSF52540">
    <property type="entry name" value="P-loop containing nucleoside triphosphate hydrolases"/>
    <property type="match status" value="1"/>
</dbReference>
<evidence type="ECO:0000259" key="9">
    <source>
        <dbReference type="PROSITE" id="PS50929"/>
    </source>
</evidence>
<dbReference type="PANTHER" id="PTHR43394:SF1">
    <property type="entry name" value="ATP-BINDING CASSETTE SUB-FAMILY B MEMBER 10, MITOCHONDRIAL"/>
    <property type="match status" value="1"/>
</dbReference>
<dbReference type="InterPro" id="IPR003593">
    <property type="entry name" value="AAA+_ATPase"/>
</dbReference>
<evidence type="ECO:0000256" key="7">
    <source>
        <dbReference type="SAM" id="Phobius"/>
    </source>
</evidence>
<evidence type="ECO:0000313" key="10">
    <source>
        <dbReference type="EMBL" id="MDQ0753875.1"/>
    </source>
</evidence>
<evidence type="ECO:0000256" key="4">
    <source>
        <dbReference type="ARBA" id="ARBA00022840"/>
    </source>
</evidence>
<dbReference type="Gene3D" id="1.20.1560.10">
    <property type="entry name" value="ABC transporter type 1, transmembrane domain"/>
    <property type="match status" value="1"/>
</dbReference>
<feature type="domain" description="ABC transporter" evidence="8">
    <location>
        <begin position="361"/>
        <end position="611"/>
    </location>
</feature>
<feature type="domain" description="ABC transmembrane type-1" evidence="9">
    <location>
        <begin position="42"/>
        <end position="319"/>
    </location>
</feature>
<dbReference type="Pfam" id="PF00005">
    <property type="entry name" value="ABC_tran"/>
    <property type="match status" value="1"/>
</dbReference>
<evidence type="ECO:0000256" key="2">
    <source>
        <dbReference type="ARBA" id="ARBA00022692"/>
    </source>
</evidence>
<evidence type="ECO:0000256" key="5">
    <source>
        <dbReference type="ARBA" id="ARBA00022989"/>
    </source>
</evidence>
<proteinExistence type="predicted"/>
<keyword evidence="5 7" id="KW-1133">Transmembrane helix</keyword>
<feature type="transmembrane region" description="Helical" evidence="7">
    <location>
        <begin position="73"/>
        <end position="95"/>
    </location>
</feature>
<accession>A0ABU0R2I3</accession>
<dbReference type="InterPro" id="IPR039421">
    <property type="entry name" value="Type_1_exporter"/>
</dbReference>
<organism evidence="10 11">
    <name type="scientific">Streptomyces africanus</name>
    <dbReference type="NCBI Taxonomy" id="231024"/>
    <lineage>
        <taxon>Bacteria</taxon>
        <taxon>Bacillati</taxon>
        <taxon>Actinomycetota</taxon>
        <taxon>Actinomycetes</taxon>
        <taxon>Kitasatosporales</taxon>
        <taxon>Streptomycetaceae</taxon>
        <taxon>Streptomyces</taxon>
    </lineage>
</organism>
<dbReference type="PROSITE" id="PS50893">
    <property type="entry name" value="ABC_TRANSPORTER_2"/>
    <property type="match status" value="1"/>
</dbReference>
<feature type="transmembrane region" description="Helical" evidence="7">
    <location>
        <begin position="181"/>
        <end position="200"/>
    </location>
</feature>
<dbReference type="PROSITE" id="PS50929">
    <property type="entry name" value="ABC_TM1F"/>
    <property type="match status" value="1"/>
</dbReference>
<feature type="transmembrane region" description="Helical" evidence="7">
    <location>
        <begin position="154"/>
        <end position="175"/>
    </location>
</feature>
<dbReference type="InterPro" id="IPR011527">
    <property type="entry name" value="ABC1_TM_dom"/>
</dbReference>
<evidence type="ECO:0000256" key="1">
    <source>
        <dbReference type="ARBA" id="ARBA00004651"/>
    </source>
</evidence>
<feature type="transmembrane region" description="Helical" evidence="7">
    <location>
        <begin position="266"/>
        <end position="288"/>
    </location>
</feature>
<evidence type="ECO:0000313" key="11">
    <source>
        <dbReference type="Proteomes" id="UP001232755"/>
    </source>
</evidence>
<keyword evidence="11" id="KW-1185">Reference proteome</keyword>
<name>A0ABU0R2I3_9ACTN</name>
<dbReference type="EMBL" id="JAUSYP010000001">
    <property type="protein sequence ID" value="MDQ0753875.1"/>
    <property type="molecule type" value="Genomic_DNA"/>
</dbReference>
<dbReference type="GO" id="GO:0005524">
    <property type="term" value="F:ATP binding"/>
    <property type="evidence" value="ECO:0007669"/>
    <property type="project" value="UniProtKB-KW"/>
</dbReference>
<dbReference type="PANTHER" id="PTHR43394">
    <property type="entry name" value="ATP-DEPENDENT PERMEASE MDL1, MITOCHONDRIAL"/>
    <property type="match status" value="1"/>
</dbReference>
<dbReference type="Gene3D" id="3.40.50.300">
    <property type="entry name" value="P-loop containing nucleotide triphosphate hydrolases"/>
    <property type="match status" value="1"/>
</dbReference>
<comment type="caution">
    <text evidence="10">The sequence shown here is derived from an EMBL/GenBank/DDBJ whole genome shotgun (WGS) entry which is preliminary data.</text>
</comment>
<evidence type="ECO:0000256" key="6">
    <source>
        <dbReference type="ARBA" id="ARBA00023136"/>
    </source>
</evidence>
<dbReference type="InterPro" id="IPR036640">
    <property type="entry name" value="ABC1_TM_sf"/>
</dbReference>
<dbReference type="SUPFAM" id="SSF90123">
    <property type="entry name" value="ABC transporter transmembrane region"/>
    <property type="match status" value="1"/>
</dbReference>
<gene>
    <name evidence="10" type="ORF">QF034_008106</name>
</gene>
<dbReference type="PROSITE" id="PS00211">
    <property type="entry name" value="ABC_TRANSPORTER_1"/>
    <property type="match status" value="1"/>
</dbReference>
<dbReference type="InterPro" id="IPR003439">
    <property type="entry name" value="ABC_transporter-like_ATP-bd"/>
</dbReference>
<evidence type="ECO:0000259" key="8">
    <source>
        <dbReference type="PROSITE" id="PS50893"/>
    </source>
</evidence>
<comment type="subcellular location">
    <subcellularLocation>
        <location evidence="1">Cell membrane</location>
        <topology evidence="1">Multi-pass membrane protein</topology>
    </subcellularLocation>
</comment>
<dbReference type="InterPro" id="IPR017871">
    <property type="entry name" value="ABC_transporter-like_CS"/>
</dbReference>